<keyword evidence="2" id="KW-0479">Metal-binding</keyword>
<feature type="compositionally biased region" description="Gly residues" evidence="6">
    <location>
        <begin position="462"/>
        <end position="474"/>
    </location>
</feature>
<dbReference type="PROSITE" id="PS50115">
    <property type="entry name" value="ARFGAP"/>
    <property type="match status" value="1"/>
</dbReference>
<evidence type="ECO:0000256" key="4">
    <source>
        <dbReference type="ARBA" id="ARBA00022833"/>
    </source>
</evidence>
<dbReference type="GO" id="GO:0032012">
    <property type="term" value="P:regulation of ARF protein signal transduction"/>
    <property type="evidence" value="ECO:0007669"/>
    <property type="project" value="TreeGrafter"/>
</dbReference>
<feature type="compositionally biased region" description="Low complexity" evidence="6">
    <location>
        <begin position="426"/>
        <end position="444"/>
    </location>
</feature>
<dbReference type="PANTHER" id="PTHR46395:SF1">
    <property type="entry name" value="ADP-RIBOSYLATION FACTOR GTPASE-ACTIVATING PROTEIN 1"/>
    <property type="match status" value="1"/>
</dbReference>
<evidence type="ECO:0000256" key="5">
    <source>
        <dbReference type="PROSITE-ProRule" id="PRU00288"/>
    </source>
</evidence>
<feature type="region of interest" description="Disordered" evidence="6">
    <location>
        <begin position="613"/>
        <end position="746"/>
    </location>
</feature>
<dbReference type="VEuPathDB" id="VectorBase:LLONM1_011480"/>
<dbReference type="AlphaFoldDB" id="A0A1B0CUM7"/>
<dbReference type="PRINTS" id="PR00405">
    <property type="entry name" value="REVINTRACTNG"/>
</dbReference>
<dbReference type="EMBL" id="AJWK01029418">
    <property type="status" value="NOT_ANNOTATED_CDS"/>
    <property type="molecule type" value="Genomic_DNA"/>
</dbReference>
<evidence type="ECO:0000313" key="8">
    <source>
        <dbReference type="EMBL" id="MBC1169211.1"/>
    </source>
</evidence>
<evidence type="ECO:0000259" key="7">
    <source>
        <dbReference type="PROSITE" id="PS50115"/>
    </source>
</evidence>
<evidence type="ECO:0000256" key="6">
    <source>
        <dbReference type="SAM" id="MobiDB-lite"/>
    </source>
</evidence>
<keyword evidence="10" id="KW-1185">Reference proteome</keyword>
<feature type="region of interest" description="Disordered" evidence="6">
    <location>
        <begin position="196"/>
        <end position="228"/>
    </location>
</feature>
<feature type="compositionally biased region" description="Polar residues" evidence="6">
    <location>
        <begin position="613"/>
        <end position="622"/>
    </location>
</feature>
<dbReference type="GO" id="GO:0030100">
    <property type="term" value="P:regulation of endocytosis"/>
    <property type="evidence" value="ECO:0007669"/>
    <property type="project" value="TreeGrafter"/>
</dbReference>
<feature type="compositionally biased region" description="Basic and acidic residues" evidence="6">
    <location>
        <begin position="481"/>
        <end position="503"/>
    </location>
</feature>
<dbReference type="FunFam" id="1.10.220.150:FF:000014">
    <property type="entry name" value="ADP-ribosylation factor GTPase-activating protein"/>
    <property type="match status" value="1"/>
</dbReference>
<evidence type="ECO:0000256" key="2">
    <source>
        <dbReference type="ARBA" id="ARBA00022723"/>
    </source>
</evidence>
<organism evidence="9 10">
    <name type="scientific">Lutzomyia longipalpis</name>
    <name type="common">Sand fly</name>
    <dbReference type="NCBI Taxonomy" id="7200"/>
    <lineage>
        <taxon>Eukaryota</taxon>
        <taxon>Metazoa</taxon>
        <taxon>Ecdysozoa</taxon>
        <taxon>Arthropoda</taxon>
        <taxon>Hexapoda</taxon>
        <taxon>Insecta</taxon>
        <taxon>Pterygota</taxon>
        <taxon>Neoptera</taxon>
        <taxon>Endopterygota</taxon>
        <taxon>Diptera</taxon>
        <taxon>Nematocera</taxon>
        <taxon>Psychodoidea</taxon>
        <taxon>Psychodidae</taxon>
        <taxon>Lutzomyia</taxon>
        <taxon>Lutzomyia</taxon>
    </lineage>
</organism>
<dbReference type="GO" id="GO:0008270">
    <property type="term" value="F:zinc ion binding"/>
    <property type="evidence" value="ECO:0007669"/>
    <property type="project" value="UniProtKB-KW"/>
</dbReference>
<evidence type="ECO:0000256" key="3">
    <source>
        <dbReference type="ARBA" id="ARBA00022771"/>
    </source>
</evidence>
<reference evidence="9" key="3">
    <citation type="submission" date="2020-05" db="UniProtKB">
        <authorList>
            <consortium name="EnsemblMetazoa"/>
        </authorList>
    </citation>
    <scope>IDENTIFICATION</scope>
    <source>
        <strain evidence="9">Jacobina</strain>
    </source>
</reference>
<keyword evidence="4" id="KW-0862">Zinc</keyword>
<feature type="compositionally biased region" description="Polar residues" evidence="6">
    <location>
        <begin position="667"/>
        <end position="678"/>
    </location>
</feature>
<dbReference type="EMBL" id="AJWK01029417">
    <property type="status" value="NOT_ANNOTATED_CDS"/>
    <property type="molecule type" value="Genomic_DNA"/>
</dbReference>
<dbReference type="GO" id="GO:0005096">
    <property type="term" value="F:GTPase activator activity"/>
    <property type="evidence" value="ECO:0007669"/>
    <property type="project" value="UniProtKB-KW"/>
</dbReference>
<dbReference type="GO" id="GO:0000139">
    <property type="term" value="C:Golgi membrane"/>
    <property type="evidence" value="ECO:0007669"/>
    <property type="project" value="TreeGrafter"/>
</dbReference>
<feature type="domain" description="Arf-GAP" evidence="7">
    <location>
        <begin position="7"/>
        <end position="124"/>
    </location>
</feature>
<dbReference type="EnsemblMetazoa" id="LLOJ008662-RA">
    <property type="protein sequence ID" value="LLOJ008662-PA"/>
    <property type="gene ID" value="LLOJ008662"/>
</dbReference>
<dbReference type="CDD" id="cd08830">
    <property type="entry name" value="ArfGap_ArfGap1"/>
    <property type="match status" value="1"/>
</dbReference>
<evidence type="ECO:0000313" key="10">
    <source>
        <dbReference type="Proteomes" id="UP000092461"/>
    </source>
</evidence>
<feature type="region of interest" description="Disordered" evidence="6">
    <location>
        <begin position="317"/>
        <end position="444"/>
    </location>
</feature>
<accession>A0A1B0CUM7</accession>
<dbReference type="Proteomes" id="UP000092461">
    <property type="component" value="Unassembled WGS sequence"/>
</dbReference>
<feature type="compositionally biased region" description="Polar residues" evidence="6">
    <location>
        <begin position="368"/>
        <end position="379"/>
    </location>
</feature>
<dbReference type="Gene3D" id="1.10.220.150">
    <property type="entry name" value="Arf GTPase activating protein"/>
    <property type="match status" value="1"/>
</dbReference>
<dbReference type="InterPro" id="IPR038508">
    <property type="entry name" value="ArfGAP_dom_sf"/>
</dbReference>
<name>A0A1B0CUM7_LUTLO</name>
<keyword evidence="3 5" id="KW-0863">Zinc-finger</keyword>
<protein>
    <submittedName>
        <fullName evidence="8">Putative adp-ribosylation factor gtpase-activating protein 1 isoform x1</fullName>
    </submittedName>
</protein>
<dbReference type="SMART" id="SM00105">
    <property type="entry name" value="ArfGap"/>
    <property type="match status" value="1"/>
</dbReference>
<evidence type="ECO:0000313" key="9">
    <source>
        <dbReference type="EnsemblMetazoa" id="LLOJ008662-PA"/>
    </source>
</evidence>
<dbReference type="InterPro" id="IPR037278">
    <property type="entry name" value="ARFGAP/RecO"/>
</dbReference>
<dbReference type="Pfam" id="PF01412">
    <property type="entry name" value="ArfGap"/>
    <property type="match status" value="1"/>
</dbReference>
<dbReference type="VEuPathDB" id="VectorBase:LLOJ008662"/>
<dbReference type="EMBL" id="GITU01000508">
    <property type="protein sequence ID" value="MBC1169211.1"/>
    <property type="molecule type" value="Transcribed_RNA"/>
</dbReference>
<reference evidence="8" key="2">
    <citation type="journal article" date="2020" name="BMC">
        <title>Leishmania infection induces a limited differential gene expression in the sand fly midgut.</title>
        <authorList>
            <person name="Coutinho-Abreu I.V."/>
            <person name="Serafim T.D."/>
            <person name="Meneses C."/>
            <person name="Kamhawi S."/>
            <person name="Oliveira F."/>
            <person name="Valenzuela J.G."/>
        </authorList>
    </citation>
    <scope>NUCLEOTIDE SEQUENCE</scope>
    <source>
        <strain evidence="8">Jacobina</strain>
        <tissue evidence="8">Midgut</tissue>
    </source>
</reference>
<keyword evidence="1" id="KW-0343">GTPase activation</keyword>
<dbReference type="SUPFAM" id="SSF57863">
    <property type="entry name" value="ArfGap/RecO-like zinc finger"/>
    <property type="match status" value="1"/>
</dbReference>
<feature type="region of interest" description="Disordered" evidence="6">
    <location>
        <begin position="460"/>
        <end position="528"/>
    </location>
</feature>
<proteinExistence type="predicted"/>
<evidence type="ECO:0000256" key="1">
    <source>
        <dbReference type="ARBA" id="ARBA00022468"/>
    </source>
</evidence>
<sequence length="746" mass="79646">MASPRTRRVLQDLRPDNGNTKCFECGTHNPQWVSVTYGIWICLECSGKHRGLGVHLSFVRSVTMDKWKDVELEKMKVGGNRRAREFFDSQPDWDETLPIQQRYNSRAAALYRDKINSLAQGKPWDESSASAKAQSAATSSLSYSHSEGAISANSGYDSYSGGYQDGGGGGGGGGYQNFNSQEFKDQKETFFNKKQQENASRPDHLPPNQGGKYSGFGFTRDPPPKSQSQEFFDTTLSSLASGWSLLSIGATKVASTAKENALKYGSLASQKVADVSSNVGEKVKDGTLLNDVGSHVTSLANKVGELGKKSWTTISSGASQDGYTSPGGGESHGDHLEGYQRSSSVNGGKMSGSDSWEGGNWTEDKYNCTASYQNSSGTANEDDWNGFEAAAPEVAKPSSTTRKALKPSTKQSDDFSGLDGKAWDESSASAKAQSAATSSLSYSHSEGAISANSGYDFYSGGYQDGGGGGGGGGYQNFNSQEFKDQKETFFNKKQQENASRPDHLPPNQGGKYSGFGFTRDPPPKSQSQEFFDTTLSSLASGWSLLSIGATKVASTAKENALKYGSLASQKVADVSSNVGEKVKDGTLLNDVGSHVTSLANKVGELGKKSWTTISSGASQDGYTSPGGGESHGDHLEGYQRSSSVNGGKMSGSDSWEGGNWTEDKYSCTASYQNSSGNANEDDWNGFEAAAPEVAKPSSTTRKALKPSTKQSDDFSGLDVKSMKPKSAQESSKKKKDEDDYWEMLNN</sequence>
<dbReference type="InterPro" id="IPR001164">
    <property type="entry name" value="ArfGAP_dom"/>
</dbReference>
<reference evidence="10" key="1">
    <citation type="submission" date="2012-05" db="EMBL/GenBank/DDBJ databases">
        <title>Whole Genome Assembly of Lutzomyia longipalpis.</title>
        <authorList>
            <person name="Richards S."/>
            <person name="Qu C."/>
            <person name="Dillon R."/>
            <person name="Worley K."/>
            <person name="Scherer S."/>
            <person name="Batterton M."/>
            <person name="Taylor A."/>
            <person name="Hawes A."/>
            <person name="Hernandez B."/>
            <person name="Kovar C."/>
            <person name="Mandapat C."/>
            <person name="Pham C."/>
            <person name="Qu C."/>
            <person name="Jing C."/>
            <person name="Bess C."/>
            <person name="Bandaranaike D."/>
            <person name="Ngo D."/>
            <person name="Ongeri F."/>
            <person name="Arias F."/>
            <person name="Lara F."/>
            <person name="Weissenberger G."/>
            <person name="Kamau G."/>
            <person name="Han H."/>
            <person name="Shen H."/>
            <person name="Dinh H."/>
            <person name="Khalil I."/>
            <person name="Jones J."/>
            <person name="Shafer J."/>
            <person name="Jayaseelan J."/>
            <person name="Quiroz J."/>
            <person name="Blankenburg K."/>
            <person name="Nguyen L."/>
            <person name="Jackson L."/>
            <person name="Francisco L."/>
            <person name="Tang L.-Y."/>
            <person name="Pu L.-L."/>
            <person name="Perales L."/>
            <person name="Lorensuhewa L."/>
            <person name="Munidasa M."/>
            <person name="Coyle M."/>
            <person name="Taylor M."/>
            <person name="Puazo M."/>
            <person name="Firestine M."/>
            <person name="Scheel M."/>
            <person name="Javaid M."/>
            <person name="Wang M."/>
            <person name="Li M."/>
            <person name="Tabassum N."/>
            <person name="Saada N."/>
            <person name="Osuji N."/>
            <person name="Aqrawi P."/>
            <person name="Fu Q."/>
            <person name="Thornton R."/>
            <person name="Raj R."/>
            <person name="Goodspeed R."/>
            <person name="Mata R."/>
            <person name="Najjar R."/>
            <person name="Gubbala S."/>
            <person name="Lee S."/>
            <person name="Denson S."/>
            <person name="Patil S."/>
            <person name="Macmil S."/>
            <person name="Qi S."/>
            <person name="Matskevitch T."/>
            <person name="Palculict T."/>
            <person name="Mathew T."/>
            <person name="Vee V."/>
            <person name="Velamala V."/>
            <person name="Korchina V."/>
            <person name="Cai W."/>
            <person name="Liu W."/>
            <person name="Dai W."/>
            <person name="Zou X."/>
            <person name="Zhu Y."/>
            <person name="Zhang Y."/>
            <person name="Wu Y.-Q."/>
            <person name="Xin Y."/>
            <person name="Nazarath L."/>
            <person name="Kovar C."/>
            <person name="Han Y."/>
            <person name="Muzny D."/>
            <person name="Gibbs R."/>
        </authorList>
    </citation>
    <scope>NUCLEOTIDE SEQUENCE [LARGE SCALE GENOMIC DNA]</scope>
    <source>
        <strain evidence="10">Jacobina</strain>
    </source>
</reference>
<dbReference type="PANTHER" id="PTHR46395">
    <property type="entry name" value="ADP-RIBOSYLATION FACTOR GTPASE-ACTIVATING PROTEIN 1"/>
    <property type="match status" value="1"/>
</dbReference>